<evidence type="ECO:0000313" key="2">
    <source>
        <dbReference type="Proteomes" id="UP000073492"/>
    </source>
</evidence>
<dbReference type="EMBL" id="LFZO01000254">
    <property type="protein sequence ID" value="KXT10548.1"/>
    <property type="molecule type" value="Genomic_DNA"/>
</dbReference>
<organism evidence="1 2">
    <name type="scientific">Pseudocercospora musae</name>
    <dbReference type="NCBI Taxonomy" id="113226"/>
    <lineage>
        <taxon>Eukaryota</taxon>
        <taxon>Fungi</taxon>
        <taxon>Dikarya</taxon>
        <taxon>Ascomycota</taxon>
        <taxon>Pezizomycotina</taxon>
        <taxon>Dothideomycetes</taxon>
        <taxon>Dothideomycetidae</taxon>
        <taxon>Mycosphaerellales</taxon>
        <taxon>Mycosphaerellaceae</taxon>
        <taxon>Pseudocercospora</taxon>
    </lineage>
</organism>
<dbReference type="Proteomes" id="UP000073492">
    <property type="component" value="Unassembled WGS sequence"/>
</dbReference>
<reference evidence="1 2" key="1">
    <citation type="submission" date="2015-07" db="EMBL/GenBank/DDBJ databases">
        <title>Comparative genomics of the Sigatoka disease complex on banana suggests a link between parallel evolutionary changes in Pseudocercospora fijiensis and Pseudocercospora eumusae and increased virulence on the banana host.</title>
        <authorList>
            <person name="Chang T.-C."/>
            <person name="Salvucci A."/>
            <person name="Crous P.W."/>
            <person name="Stergiopoulos I."/>
        </authorList>
    </citation>
    <scope>NUCLEOTIDE SEQUENCE [LARGE SCALE GENOMIC DNA]</scope>
    <source>
        <strain evidence="1 2">CBS 116634</strain>
    </source>
</reference>
<keyword evidence="2" id="KW-1185">Reference proteome</keyword>
<protein>
    <submittedName>
        <fullName evidence="1">Uncharacterized protein</fullName>
    </submittedName>
</protein>
<evidence type="ECO:0000313" key="1">
    <source>
        <dbReference type="EMBL" id="KXT10548.1"/>
    </source>
</evidence>
<proteinExistence type="predicted"/>
<sequence>MATLGSSIAKTKRGMTFSADPRRNRFCCTRYRRQLGLFCKVDDKVEAQATAGHEGTDDAPGHAVEVIRVYRAKLIQPATNLGRAVIHLSRRLASTLHNPGEDTLHQIVVHSVPAGEDRVDIAVGIEG</sequence>
<gene>
    <name evidence="1" type="ORF">AC579_8327</name>
</gene>
<comment type="caution">
    <text evidence="1">The sequence shown here is derived from an EMBL/GenBank/DDBJ whole genome shotgun (WGS) entry which is preliminary data.</text>
</comment>
<dbReference type="AlphaFoldDB" id="A0A139I764"/>
<accession>A0A139I764</accession>
<name>A0A139I764_9PEZI</name>